<sequence>MSIERQYSLPNCRLTLFGWSEAEDSVMSVLSNVECHIAGEKLTGGRDFFEGLVWTVSYYAQEILSGVHCPEESIPGPKSVHLEKSGDCTHRLSLKPGGEEMAANPTEVKLTDVQLFDLVEAIDQIFADNQTLPDLSWQLTPTSKRYVKSAIPIAQQAAPATLGIAGVAFAAAFFFILPIPTVERPAEIEEVRQEEELSSEGSATESSQPGEGDRRDPPLTNRSSSLSASEVTSESANSSRRERKEALDSAPSINDPTDITRLNRRLHEDIDRAWDKRDELARDLTYRVAVGQDGAILGYKPGDENTGTNDDRRTPLSDLIYIPTSEGGVSAEAIAEFKVVFREAGIVEVSPWNGFPPESQSLGPEITDPFLLENLNQELYSRISESQTSDTEYQTELNYRVAVQQDGEIIDYEALNQAAFDYLDLTPLPNLLELESSDSADGQTLSNRPLAQFKVVFTPDGVLQVSPWRGIDF</sequence>
<dbReference type="InterPro" id="IPR025569">
    <property type="entry name" value="DUF4335"/>
</dbReference>
<evidence type="ECO:0000313" key="2">
    <source>
        <dbReference type="EMBL" id="MDJ1181988.1"/>
    </source>
</evidence>
<accession>A0ABT7BUP3</accession>
<comment type="caution">
    <text evidence="2">The sequence shown here is derived from an EMBL/GenBank/DDBJ whole genome shotgun (WGS) entry which is preliminary data.</text>
</comment>
<reference evidence="2 3" key="1">
    <citation type="submission" date="2023-01" db="EMBL/GenBank/DDBJ databases">
        <title>Novel diversity within Roseofilum (Cyanobacteria; Desertifilaceae) from marine benthic mats with descriptions of four novel species.</title>
        <authorList>
            <person name="Wang Y."/>
            <person name="Berthold D.E."/>
            <person name="Hu J."/>
            <person name="Lefler F.W."/>
            <person name="Laughinghouse H.D. IV."/>
        </authorList>
    </citation>
    <scope>NUCLEOTIDE SEQUENCE [LARGE SCALE GENOMIC DNA]</scope>
    <source>
        <strain evidence="2 3">BLCC-M143</strain>
    </source>
</reference>
<dbReference type="EMBL" id="JAQOSQ010000001">
    <property type="protein sequence ID" value="MDJ1181988.1"/>
    <property type="molecule type" value="Genomic_DNA"/>
</dbReference>
<dbReference type="Proteomes" id="UP001232992">
    <property type="component" value="Unassembled WGS sequence"/>
</dbReference>
<name>A0ABT7BUP3_9CYAN</name>
<dbReference type="Pfam" id="PF14233">
    <property type="entry name" value="DUF4335"/>
    <property type="match status" value="1"/>
</dbReference>
<dbReference type="RefSeq" id="WP_283756637.1">
    <property type="nucleotide sequence ID" value="NZ_JAQOSQ010000001.1"/>
</dbReference>
<protein>
    <submittedName>
        <fullName evidence="2">DUF4335 domain-containing protein</fullName>
    </submittedName>
</protein>
<evidence type="ECO:0000313" key="3">
    <source>
        <dbReference type="Proteomes" id="UP001232992"/>
    </source>
</evidence>
<organism evidence="2 3">
    <name type="scientific">Roseofilum casamattae BLCC-M143</name>
    <dbReference type="NCBI Taxonomy" id="3022442"/>
    <lineage>
        <taxon>Bacteria</taxon>
        <taxon>Bacillati</taxon>
        <taxon>Cyanobacteriota</taxon>
        <taxon>Cyanophyceae</taxon>
        <taxon>Desertifilales</taxon>
        <taxon>Desertifilaceae</taxon>
        <taxon>Roseofilum</taxon>
        <taxon>Roseofilum casamattae</taxon>
    </lineage>
</organism>
<proteinExistence type="predicted"/>
<keyword evidence="3" id="KW-1185">Reference proteome</keyword>
<feature type="region of interest" description="Disordered" evidence="1">
    <location>
        <begin position="189"/>
        <end position="259"/>
    </location>
</feature>
<gene>
    <name evidence="2" type="ORF">PMH09_02155</name>
</gene>
<evidence type="ECO:0000256" key="1">
    <source>
        <dbReference type="SAM" id="MobiDB-lite"/>
    </source>
</evidence>
<feature type="compositionally biased region" description="Low complexity" evidence="1">
    <location>
        <begin position="223"/>
        <end position="236"/>
    </location>
</feature>